<evidence type="ECO:0000313" key="1">
    <source>
        <dbReference type="EMBL" id="KAJ8886022.1"/>
    </source>
</evidence>
<gene>
    <name evidence="1" type="ORF">PR048_012228</name>
</gene>
<dbReference type="Proteomes" id="UP001159363">
    <property type="component" value="Chromosome X"/>
</dbReference>
<keyword evidence="2" id="KW-1185">Reference proteome</keyword>
<sequence>MLLTQHVTRAAATGTSPAELRTGCRLRTCLDTVHPDLAEEMKQKQGANRVPVALRRPKWVPAIIVEVSVPISYKVITNDGVQMKRYVDQLLPWHVSPRKKV</sequence>
<evidence type="ECO:0000313" key="2">
    <source>
        <dbReference type="Proteomes" id="UP001159363"/>
    </source>
</evidence>
<accession>A0ABQ9HNU3</accession>
<organism evidence="1 2">
    <name type="scientific">Dryococelus australis</name>
    <dbReference type="NCBI Taxonomy" id="614101"/>
    <lineage>
        <taxon>Eukaryota</taxon>
        <taxon>Metazoa</taxon>
        <taxon>Ecdysozoa</taxon>
        <taxon>Arthropoda</taxon>
        <taxon>Hexapoda</taxon>
        <taxon>Insecta</taxon>
        <taxon>Pterygota</taxon>
        <taxon>Neoptera</taxon>
        <taxon>Polyneoptera</taxon>
        <taxon>Phasmatodea</taxon>
        <taxon>Verophasmatodea</taxon>
        <taxon>Anareolatae</taxon>
        <taxon>Phasmatidae</taxon>
        <taxon>Eurycanthinae</taxon>
        <taxon>Dryococelus</taxon>
    </lineage>
</organism>
<protein>
    <submittedName>
        <fullName evidence="1">Uncharacterized protein</fullName>
    </submittedName>
</protein>
<proteinExistence type="predicted"/>
<reference evidence="1 2" key="1">
    <citation type="submission" date="2023-02" db="EMBL/GenBank/DDBJ databases">
        <title>LHISI_Scaffold_Assembly.</title>
        <authorList>
            <person name="Stuart O.P."/>
            <person name="Cleave R."/>
            <person name="Magrath M.J.L."/>
            <person name="Mikheyev A.S."/>
        </authorList>
    </citation>
    <scope>NUCLEOTIDE SEQUENCE [LARGE SCALE GENOMIC DNA]</scope>
    <source>
        <strain evidence="1">Daus_M_001</strain>
        <tissue evidence="1">Leg muscle</tissue>
    </source>
</reference>
<comment type="caution">
    <text evidence="1">The sequence shown here is derived from an EMBL/GenBank/DDBJ whole genome shotgun (WGS) entry which is preliminary data.</text>
</comment>
<dbReference type="EMBL" id="JARBHB010000004">
    <property type="protein sequence ID" value="KAJ8886022.1"/>
    <property type="molecule type" value="Genomic_DNA"/>
</dbReference>
<name>A0ABQ9HNU3_9NEOP</name>